<protein>
    <submittedName>
        <fullName evidence="2">Uncharacterized protein</fullName>
    </submittedName>
</protein>
<organism evidence="2 3">
    <name type="scientific">Trichodelitschia bisporula</name>
    <dbReference type="NCBI Taxonomy" id="703511"/>
    <lineage>
        <taxon>Eukaryota</taxon>
        <taxon>Fungi</taxon>
        <taxon>Dikarya</taxon>
        <taxon>Ascomycota</taxon>
        <taxon>Pezizomycotina</taxon>
        <taxon>Dothideomycetes</taxon>
        <taxon>Dothideomycetes incertae sedis</taxon>
        <taxon>Phaeotrichales</taxon>
        <taxon>Phaeotrichaceae</taxon>
        <taxon>Trichodelitschia</taxon>
    </lineage>
</organism>
<dbReference type="EMBL" id="ML996711">
    <property type="protein sequence ID" value="KAF2395765.1"/>
    <property type="molecule type" value="Genomic_DNA"/>
</dbReference>
<keyword evidence="3" id="KW-1185">Reference proteome</keyword>
<feature type="region of interest" description="Disordered" evidence="1">
    <location>
        <begin position="1"/>
        <end position="82"/>
    </location>
</feature>
<gene>
    <name evidence="2" type="ORF">EJ06DRAFT_560456</name>
</gene>
<accession>A0A6G1HJ19</accession>
<reference evidence="2" key="1">
    <citation type="journal article" date="2020" name="Stud. Mycol.">
        <title>101 Dothideomycetes genomes: a test case for predicting lifestyles and emergence of pathogens.</title>
        <authorList>
            <person name="Haridas S."/>
            <person name="Albert R."/>
            <person name="Binder M."/>
            <person name="Bloem J."/>
            <person name="Labutti K."/>
            <person name="Salamov A."/>
            <person name="Andreopoulos B."/>
            <person name="Baker S."/>
            <person name="Barry K."/>
            <person name="Bills G."/>
            <person name="Bluhm B."/>
            <person name="Cannon C."/>
            <person name="Castanera R."/>
            <person name="Culley D."/>
            <person name="Daum C."/>
            <person name="Ezra D."/>
            <person name="Gonzalez J."/>
            <person name="Henrissat B."/>
            <person name="Kuo A."/>
            <person name="Liang C."/>
            <person name="Lipzen A."/>
            <person name="Lutzoni F."/>
            <person name="Magnuson J."/>
            <person name="Mondo S."/>
            <person name="Nolan M."/>
            <person name="Ohm R."/>
            <person name="Pangilinan J."/>
            <person name="Park H.-J."/>
            <person name="Ramirez L."/>
            <person name="Alfaro M."/>
            <person name="Sun H."/>
            <person name="Tritt A."/>
            <person name="Yoshinaga Y."/>
            <person name="Zwiers L.-H."/>
            <person name="Turgeon B."/>
            <person name="Goodwin S."/>
            <person name="Spatafora J."/>
            <person name="Crous P."/>
            <person name="Grigoriev I."/>
        </authorList>
    </citation>
    <scope>NUCLEOTIDE SEQUENCE</scope>
    <source>
        <strain evidence="2">CBS 262.69</strain>
    </source>
</reference>
<name>A0A6G1HJ19_9PEZI</name>
<evidence type="ECO:0000256" key="1">
    <source>
        <dbReference type="SAM" id="MobiDB-lite"/>
    </source>
</evidence>
<proteinExistence type="predicted"/>
<sequence length="92" mass="9849">MVKQSAAEASKARTTRSSTRRPQPEPEVNPPQNTTASATKGHTPPTDPDSSDDGGHADDSPKVPTIEIQRVPEDPEGGTPDHWKILLLEGTK</sequence>
<dbReference type="Proteomes" id="UP000799640">
    <property type="component" value="Unassembled WGS sequence"/>
</dbReference>
<dbReference type="AlphaFoldDB" id="A0A6G1HJ19"/>
<evidence type="ECO:0000313" key="2">
    <source>
        <dbReference type="EMBL" id="KAF2395765.1"/>
    </source>
</evidence>
<evidence type="ECO:0000313" key="3">
    <source>
        <dbReference type="Proteomes" id="UP000799640"/>
    </source>
</evidence>